<comment type="caution">
    <text evidence="2">The sequence shown here is derived from an EMBL/GenBank/DDBJ whole genome shotgun (WGS) entry which is preliminary data.</text>
</comment>
<dbReference type="Proteomes" id="UP000308365">
    <property type="component" value="Unassembled WGS sequence"/>
</dbReference>
<reference evidence="3" key="1">
    <citation type="journal article" date="2019" name="IScience">
        <title>Narwhal Genome Reveals Long-Term Low Genetic Diversity despite Current Large Abundance Size.</title>
        <authorList>
            <person name="Westbury M.V."/>
            <person name="Petersen B."/>
            <person name="Garde E."/>
            <person name="Heide-Jorgensen M.P."/>
            <person name="Lorenzen E.D."/>
        </authorList>
    </citation>
    <scope>NUCLEOTIDE SEQUENCE [LARGE SCALE GENOMIC DNA]</scope>
</reference>
<organism evidence="2 3">
    <name type="scientific">Monodon monoceros</name>
    <name type="common">Narwhal</name>
    <name type="synonym">Ceratodon monodon</name>
    <dbReference type="NCBI Taxonomy" id="40151"/>
    <lineage>
        <taxon>Eukaryota</taxon>
        <taxon>Metazoa</taxon>
        <taxon>Chordata</taxon>
        <taxon>Craniata</taxon>
        <taxon>Vertebrata</taxon>
        <taxon>Euteleostomi</taxon>
        <taxon>Mammalia</taxon>
        <taxon>Eutheria</taxon>
        <taxon>Laurasiatheria</taxon>
        <taxon>Artiodactyla</taxon>
        <taxon>Whippomorpha</taxon>
        <taxon>Cetacea</taxon>
        <taxon>Odontoceti</taxon>
        <taxon>Monodontidae</taxon>
        <taxon>Monodon</taxon>
    </lineage>
</organism>
<proteinExistence type="predicted"/>
<dbReference type="AlphaFoldDB" id="A0A4U1FIA3"/>
<sequence length="93" mass="9911">SDAAQLVWGSPTESRPVPGTRYPDLLPCNNSGHRPPGAGSGEMAPWPTWTLQSRPSQQGLQTPGRNIENKAVTVELQDSVCDGMLAVAKKTTL</sequence>
<accession>A0A4U1FIA3</accession>
<gene>
    <name evidence="2" type="ORF">EI555_019377</name>
</gene>
<feature type="non-terminal residue" evidence="2">
    <location>
        <position position="93"/>
    </location>
</feature>
<evidence type="ECO:0000313" key="2">
    <source>
        <dbReference type="EMBL" id="TKC49709.1"/>
    </source>
</evidence>
<dbReference type="EMBL" id="RWIC01000109">
    <property type="protein sequence ID" value="TKC49709.1"/>
    <property type="molecule type" value="Genomic_DNA"/>
</dbReference>
<feature type="region of interest" description="Disordered" evidence="1">
    <location>
        <begin position="1"/>
        <end position="47"/>
    </location>
</feature>
<evidence type="ECO:0000313" key="3">
    <source>
        <dbReference type="Proteomes" id="UP000308365"/>
    </source>
</evidence>
<evidence type="ECO:0000256" key="1">
    <source>
        <dbReference type="SAM" id="MobiDB-lite"/>
    </source>
</evidence>
<protein>
    <submittedName>
        <fullName evidence="2">Uncharacterized protein</fullName>
    </submittedName>
</protein>
<name>A0A4U1FIA3_MONMO</name>
<feature type="non-terminal residue" evidence="2">
    <location>
        <position position="1"/>
    </location>
</feature>